<dbReference type="GO" id="GO:0005886">
    <property type="term" value="C:plasma membrane"/>
    <property type="evidence" value="ECO:0007669"/>
    <property type="project" value="UniProtKB-SubCell"/>
</dbReference>
<dbReference type="Pfam" id="PF07714">
    <property type="entry name" value="PK_Tyr_Ser-Thr"/>
    <property type="match status" value="1"/>
</dbReference>
<dbReference type="GO" id="GO:0048544">
    <property type="term" value="P:recognition of pollen"/>
    <property type="evidence" value="ECO:0007669"/>
    <property type="project" value="InterPro"/>
</dbReference>
<sequence length="426" mass="48664">MPPVFELKEDWLVMKTLQSSSYSRLTMGQSGFYELYSWNSEAKEWNLSWSTGEDSCYANFIEKPCGSYSYCSKNNRSQLCNCMRGFYPKLEHEWNGCVRRNALHCRGDGFVKLQNMKLPVAIPFESTPNERNCKESCLLRCECTAFALVEVRKGERRCVTWTGELDHVRNYTLGGQDLFVRLAAKDLVIETTQRDLIMNELVGPVDRFQFLEFRVVAEATNHFSDTNKLGQGGFGTVYKGTLPDGSDVAIKRLENTSSQGLREFKNEIQTILHVLHLNLSEEYAMDMKISERWDIFSFGVTVIEIITGERNLDYCNLHRGDSLLDKAWRYWNEGNGLQLVDSNYIDSSLVLRSIQVGLLCVQPHVDDRPSTKSVVLMFQSPQTEIPKPRIPNYFYARILRGETASSSSVGQSSTVNYATLSRLNVR</sequence>
<dbReference type="InterPro" id="IPR003609">
    <property type="entry name" value="Pan_app"/>
</dbReference>
<dbReference type="Pfam" id="PF08276">
    <property type="entry name" value="PAN_2"/>
    <property type="match status" value="1"/>
</dbReference>
<keyword evidence="6 12" id="KW-0418">Kinase</keyword>
<keyword evidence="13" id="KW-1185">Reference proteome</keyword>
<dbReference type="GO" id="GO:0005524">
    <property type="term" value="F:ATP binding"/>
    <property type="evidence" value="ECO:0007669"/>
    <property type="project" value="UniProtKB-UniRule"/>
</dbReference>
<evidence type="ECO:0000256" key="9">
    <source>
        <dbReference type="PROSITE-ProRule" id="PRU10141"/>
    </source>
</evidence>
<evidence type="ECO:0000256" key="7">
    <source>
        <dbReference type="ARBA" id="ARBA00022840"/>
    </source>
</evidence>
<dbReference type="PROSITE" id="PS00107">
    <property type="entry name" value="PROTEIN_KINASE_ATP"/>
    <property type="match status" value="1"/>
</dbReference>
<evidence type="ECO:0000259" key="11">
    <source>
        <dbReference type="PROSITE" id="PS50948"/>
    </source>
</evidence>
<evidence type="ECO:0000256" key="6">
    <source>
        <dbReference type="ARBA" id="ARBA00022777"/>
    </source>
</evidence>
<accession>A0A8T1Z314</accession>
<evidence type="ECO:0000256" key="4">
    <source>
        <dbReference type="ARBA" id="ARBA00022729"/>
    </source>
</evidence>
<dbReference type="InterPro" id="IPR001245">
    <property type="entry name" value="Ser-Thr/Tyr_kinase_cat_dom"/>
</dbReference>
<evidence type="ECO:0000259" key="10">
    <source>
        <dbReference type="PROSITE" id="PS50011"/>
    </source>
</evidence>
<keyword evidence="8" id="KW-1015">Disulfide bond</keyword>
<dbReference type="CDD" id="cd01098">
    <property type="entry name" value="PAN_AP_plant"/>
    <property type="match status" value="1"/>
</dbReference>
<comment type="caution">
    <text evidence="12">The sequence shown here is derived from an EMBL/GenBank/DDBJ whole genome shotgun (WGS) entry which is preliminary data.</text>
</comment>
<evidence type="ECO:0000256" key="1">
    <source>
        <dbReference type="ARBA" id="ARBA00004251"/>
    </source>
</evidence>
<keyword evidence="3" id="KW-0808">Transferase</keyword>
<evidence type="ECO:0000256" key="8">
    <source>
        <dbReference type="ARBA" id="ARBA00023157"/>
    </source>
</evidence>
<keyword evidence="5 9" id="KW-0547">Nucleotide-binding</keyword>
<feature type="domain" description="Apple" evidence="11">
    <location>
        <begin position="105"/>
        <end position="183"/>
    </location>
</feature>
<dbReference type="SMART" id="SM00473">
    <property type="entry name" value="PAN_AP"/>
    <property type="match status" value="1"/>
</dbReference>
<dbReference type="PANTHER" id="PTHR27002">
    <property type="entry name" value="RECEPTOR-LIKE SERINE/THREONINE-PROTEIN KINASE SD1-8"/>
    <property type="match status" value="1"/>
</dbReference>
<dbReference type="Pfam" id="PF00954">
    <property type="entry name" value="S_locus_glycop"/>
    <property type="match status" value="1"/>
</dbReference>
<dbReference type="InterPro" id="IPR000719">
    <property type="entry name" value="Prot_kinase_dom"/>
</dbReference>
<dbReference type="GO" id="GO:0004674">
    <property type="term" value="F:protein serine/threonine kinase activity"/>
    <property type="evidence" value="ECO:0007669"/>
    <property type="project" value="UniProtKB-KW"/>
</dbReference>
<organism evidence="12 13">
    <name type="scientific">Arabidopsis thaliana x Arabidopsis arenosa</name>
    <dbReference type="NCBI Taxonomy" id="1240361"/>
    <lineage>
        <taxon>Eukaryota</taxon>
        <taxon>Viridiplantae</taxon>
        <taxon>Streptophyta</taxon>
        <taxon>Embryophyta</taxon>
        <taxon>Tracheophyta</taxon>
        <taxon>Spermatophyta</taxon>
        <taxon>Magnoliopsida</taxon>
        <taxon>eudicotyledons</taxon>
        <taxon>Gunneridae</taxon>
        <taxon>Pentapetalae</taxon>
        <taxon>rosids</taxon>
        <taxon>malvids</taxon>
        <taxon>Brassicales</taxon>
        <taxon>Brassicaceae</taxon>
        <taxon>Camelineae</taxon>
        <taxon>Arabidopsis</taxon>
    </lineage>
</organism>
<feature type="binding site" evidence="9">
    <location>
        <position position="251"/>
    </location>
    <ligand>
        <name>ATP</name>
        <dbReference type="ChEBI" id="CHEBI:30616"/>
    </ligand>
</feature>
<dbReference type="EMBL" id="JAEFBK010000011">
    <property type="protein sequence ID" value="KAG7553270.1"/>
    <property type="molecule type" value="Genomic_DNA"/>
</dbReference>
<dbReference type="InterPro" id="IPR000858">
    <property type="entry name" value="S_locus_glycoprot_dom"/>
</dbReference>
<name>A0A8T1Z314_9BRAS</name>
<comment type="subcellular location">
    <subcellularLocation>
        <location evidence="1">Cell membrane</location>
        <topology evidence="1">Single-pass type I membrane protein</topology>
    </subcellularLocation>
</comment>
<dbReference type="PROSITE" id="PS50011">
    <property type="entry name" value="PROTEIN_KINASE_DOM"/>
    <property type="match status" value="1"/>
</dbReference>
<evidence type="ECO:0000256" key="2">
    <source>
        <dbReference type="ARBA" id="ARBA00022527"/>
    </source>
</evidence>
<dbReference type="AlphaFoldDB" id="A0A8T1Z314"/>
<evidence type="ECO:0000313" key="13">
    <source>
        <dbReference type="Proteomes" id="UP000694240"/>
    </source>
</evidence>
<reference evidence="12 13" key="1">
    <citation type="submission" date="2020-12" db="EMBL/GenBank/DDBJ databases">
        <title>Concerted genomic and epigenomic changes stabilize Arabidopsis allopolyploids.</title>
        <authorList>
            <person name="Chen Z."/>
        </authorList>
    </citation>
    <scope>NUCLEOTIDE SEQUENCE [LARGE SCALE GENOMIC DNA]</scope>
    <source>
        <strain evidence="12">Allo738</strain>
        <tissue evidence="12">Leaf</tissue>
    </source>
</reference>
<evidence type="ECO:0000256" key="5">
    <source>
        <dbReference type="ARBA" id="ARBA00022741"/>
    </source>
</evidence>
<proteinExistence type="predicted"/>
<evidence type="ECO:0000313" key="12">
    <source>
        <dbReference type="EMBL" id="KAG7553270.1"/>
    </source>
</evidence>
<keyword evidence="4" id="KW-0732">Signal</keyword>
<feature type="domain" description="Protein kinase" evidence="10">
    <location>
        <begin position="223"/>
        <end position="426"/>
    </location>
</feature>
<dbReference type="Proteomes" id="UP000694240">
    <property type="component" value="Chromosome 11"/>
</dbReference>
<dbReference type="InterPro" id="IPR017441">
    <property type="entry name" value="Protein_kinase_ATP_BS"/>
</dbReference>
<keyword evidence="2" id="KW-0723">Serine/threonine-protein kinase</keyword>
<dbReference type="PANTHER" id="PTHR27002:SF932">
    <property type="entry name" value="RECEPTOR-LIKE SERINE_THREONINE-PROTEIN KINASE"/>
    <property type="match status" value="1"/>
</dbReference>
<dbReference type="PROSITE" id="PS50948">
    <property type="entry name" value="PAN"/>
    <property type="match status" value="1"/>
</dbReference>
<dbReference type="GO" id="GO:0031625">
    <property type="term" value="F:ubiquitin protein ligase binding"/>
    <property type="evidence" value="ECO:0007669"/>
    <property type="project" value="UniProtKB-ARBA"/>
</dbReference>
<gene>
    <name evidence="12" type="ORF">ISN45_Aa06g038110</name>
</gene>
<protein>
    <submittedName>
        <fullName evidence="12">Protein kinase-like domain superfamily</fullName>
    </submittedName>
</protein>
<evidence type="ECO:0000256" key="3">
    <source>
        <dbReference type="ARBA" id="ARBA00022679"/>
    </source>
</evidence>
<keyword evidence="7 9" id="KW-0067">ATP-binding</keyword>